<evidence type="ECO:0000259" key="12">
    <source>
        <dbReference type="PROSITE" id="PS50939"/>
    </source>
</evidence>
<gene>
    <name evidence="13" type="primary">GLEAN_15521</name>
    <name evidence="13" type="ORF">TcasGA2_TC015521</name>
</gene>
<dbReference type="eggNOG" id="KOG1619">
    <property type="taxonomic scope" value="Eukaryota"/>
</dbReference>
<dbReference type="GO" id="GO:0046872">
    <property type="term" value="F:metal ion binding"/>
    <property type="evidence" value="ECO:0007669"/>
    <property type="project" value="UniProtKB-KW"/>
</dbReference>
<protein>
    <submittedName>
        <fullName evidence="13">Cytochrome b561-like Protein</fullName>
    </submittedName>
</protein>
<evidence type="ECO:0000256" key="9">
    <source>
        <dbReference type="ARBA" id="ARBA00023004"/>
    </source>
</evidence>
<dbReference type="InParanoid" id="D2A5D9"/>
<dbReference type="HOGENOM" id="CLU_069712_1_1_1"/>
<evidence type="ECO:0000256" key="11">
    <source>
        <dbReference type="SAM" id="Phobius"/>
    </source>
</evidence>
<keyword evidence="7" id="KW-0249">Electron transport</keyword>
<comment type="subcellular location">
    <subcellularLocation>
        <location evidence="2">Membrane</location>
        <topology evidence="2">Multi-pass membrane protein</topology>
    </subcellularLocation>
</comment>
<evidence type="ECO:0000313" key="13">
    <source>
        <dbReference type="EMBL" id="EFA05356.2"/>
    </source>
</evidence>
<evidence type="ECO:0000256" key="2">
    <source>
        <dbReference type="ARBA" id="ARBA00004141"/>
    </source>
</evidence>
<keyword evidence="9" id="KW-0408">Iron</keyword>
<dbReference type="PANTHER" id="PTHR10106">
    <property type="entry name" value="CYTOCHROME B561-RELATED"/>
    <property type="match status" value="1"/>
</dbReference>
<accession>D2A5D9</accession>
<dbReference type="OMA" id="MATICLY"/>
<feature type="domain" description="Cytochrome b561" evidence="12">
    <location>
        <begin position="31"/>
        <end position="235"/>
    </location>
</feature>
<evidence type="ECO:0000313" key="14">
    <source>
        <dbReference type="Proteomes" id="UP000007266"/>
    </source>
</evidence>
<dbReference type="InterPro" id="IPR006593">
    <property type="entry name" value="Cyt_b561/ferric_Rdtase_TM"/>
</dbReference>
<sequence>MSSEQSVGLLSGMEARNEHLKVRNYRSLYSFATALGVGMLVMVLSWLVKYRDGFSWSDPQLQFNWHPLLMVTGLVFLYGQSILIYRTGRNATKKRLKVTHALLHLSAFILAVIGLKAAFDSHNYAKPPKPNLYTLHSWFGLVAVIIFTGQFVFGFVSFLFPGLSRTLRAAFLPVHVATGIATFTLCVVTALVGITEKTIWTLGSKYQDLPSEGVMVNFIGLFIAFWGILVLYLVNDVDFKRANLPEDEVALSNSNTD</sequence>
<reference evidence="13 14" key="2">
    <citation type="journal article" date="2010" name="Nucleic Acids Res.">
        <title>BeetleBase in 2010: revisions to provide comprehensive genomic information for Tribolium castaneum.</title>
        <authorList>
            <person name="Kim H.S."/>
            <person name="Murphy T."/>
            <person name="Xia J."/>
            <person name="Caragea D."/>
            <person name="Park Y."/>
            <person name="Beeman R.W."/>
            <person name="Lorenzen M.D."/>
            <person name="Butcher S."/>
            <person name="Manak J.R."/>
            <person name="Brown S.J."/>
        </authorList>
    </citation>
    <scope>GENOME REANNOTATION</scope>
    <source>
        <strain evidence="13 14">Georgia GA2</strain>
    </source>
</reference>
<dbReference type="AlphaFoldDB" id="D2A5D9"/>
<evidence type="ECO:0000256" key="6">
    <source>
        <dbReference type="ARBA" id="ARBA00022723"/>
    </source>
</evidence>
<keyword evidence="5 11" id="KW-0812">Transmembrane</keyword>
<feature type="transmembrane region" description="Helical" evidence="11">
    <location>
        <begin position="214"/>
        <end position="234"/>
    </location>
</feature>
<keyword evidence="6" id="KW-0479">Metal-binding</keyword>
<reference evidence="13 14" key="1">
    <citation type="journal article" date="2008" name="Nature">
        <title>The genome of the model beetle and pest Tribolium castaneum.</title>
        <authorList>
            <consortium name="Tribolium Genome Sequencing Consortium"/>
            <person name="Richards S."/>
            <person name="Gibbs R.A."/>
            <person name="Weinstock G.M."/>
            <person name="Brown S.J."/>
            <person name="Denell R."/>
            <person name="Beeman R.W."/>
            <person name="Gibbs R."/>
            <person name="Beeman R.W."/>
            <person name="Brown S.J."/>
            <person name="Bucher G."/>
            <person name="Friedrich M."/>
            <person name="Grimmelikhuijzen C.J."/>
            <person name="Klingler M."/>
            <person name="Lorenzen M."/>
            <person name="Richards S."/>
            <person name="Roth S."/>
            <person name="Schroder R."/>
            <person name="Tautz D."/>
            <person name="Zdobnov E.M."/>
            <person name="Muzny D."/>
            <person name="Gibbs R.A."/>
            <person name="Weinstock G.M."/>
            <person name="Attaway T."/>
            <person name="Bell S."/>
            <person name="Buhay C.J."/>
            <person name="Chandrabose M.N."/>
            <person name="Chavez D."/>
            <person name="Clerk-Blankenburg K.P."/>
            <person name="Cree A."/>
            <person name="Dao M."/>
            <person name="Davis C."/>
            <person name="Chacko J."/>
            <person name="Dinh H."/>
            <person name="Dugan-Rocha S."/>
            <person name="Fowler G."/>
            <person name="Garner T.T."/>
            <person name="Garnes J."/>
            <person name="Gnirke A."/>
            <person name="Hawes A."/>
            <person name="Hernandez J."/>
            <person name="Hines S."/>
            <person name="Holder M."/>
            <person name="Hume J."/>
            <person name="Jhangiani S.N."/>
            <person name="Joshi V."/>
            <person name="Khan Z.M."/>
            <person name="Jackson L."/>
            <person name="Kovar C."/>
            <person name="Kowis A."/>
            <person name="Lee S."/>
            <person name="Lewis L.R."/>
            <person name="Margolis J."/>
            <person name="Morgan M."/>
            <person name="Nazareth L.V."/>
            <person name="Nguyen N."/>
            <person name="Okwuonu G."/>
            <person name="Parker D."/>
            <person name="Richards S."/>
            <person name="Ruiz S.J."/>
            <person name="Santibanez J."/>
            <person name="Savard J."/>
            <person name="Scherer S.E."/>
            <person name="Schneider B."/>
            <person name="Sodergren E."/>
            <person name="Tautz D."/>
            <person name="Vattahil S."/>
            <person name="Villasana D."/>
            <person name="White C.S."/>
            <person name="Wright R."/>
            <person name="Park Y."/>
            <person name="Beeman R.W."/>
            <person name="Lord J."/>
            <person name="Oppert B."/>
            <person name="Lorenzen M."/>
            <person name="Brown S."/>
            <person name="Wang L."/>
            <person name="Savard J."/>
            <person name="Tautz D."/>
            <person name="Richards S."/>
            <person name="Weinstock G."/>
            <person name="Gibbs R.A."/>
            <person name="Liu Y."/>
            <person name="Worley K."/>
            <person name="Weinstock G."/>
            <person name="Elsik C.G."/>
            <person name="Reese J.T."/>
            <person name="Elhaik E."/>
            <person name="Landan G."/>
            <person name="Graur D."/>
            <person name="Arensburger P."/>
            <person name="Atkinson P."/>
            <person name="Beeman R.W."/>
            <person name="Beidler J."/>
            <person name="Brown S.J."/>
            <person name="Demuth J.P."/>
            <person name="Drury D.W."/>
            <person name="Du Y.Z."/>
            <person name="Fujiwara H."/>
            <person name="Lorenzen M."/>
            <person name="Maselli V."/>
            <person name="Osanai M."/>
            <person name="Park Y."/>
            <person name="Robertson H.M."/>
            <person name="Tu Z."/>
            <person name="Wang J.J."/>
            <person name="Wang S."/>
            <person name="Richards S."/>
            <person name="Song H."/>
            <person name="Zhang L."/>
            <person name="Sodergren E."/>
            <person name="Werner D."/>
            <person name="Stanke M."/>
            <person name="Morgenstern B."/>
            <person name="Solovyev V."/>
            <person name="Kosarev P."/>
            <person name="Brown G."/>
            <person name="Chen H.C."/>
            <person name="Ermolaeva O."/>
            <person name="Hlavina W."/>
            <person name="Kapustin Y."/>
            <person name="Kiryutin B."/>
            <person name="Kitts P."/>
            <person name="Maglott D."/>
            <person name="Pruitt K."/>
            <person name="Sapojnikov V."/>
            <person name="Souvorov A."/>
            <person name="Mackey A.J."/>
            <person name="Waterhouse R.M."/>
            <person name="Wyder S."/>
            <person name="Zdobnov E.M."/>
            <person name="Zdobnov E.M."/>
            <person name="Wyder S."/>
            <person name="Kriventseva E.V."/>
            <person name="Kadowaki T."/>
            <person name="Bork P."/>
            <person name="Aranda M."/>
            <person name="Bao R."/>
            <person name="Beermann A."/>
            <person name="Berns N."/>
            <person name="Bolognesi R."/>
            <person name="Bonneton F."/>
            <person name="Bopp D."/>
            <person name="Brown S.J."/>
            <person name="Bucher G."/>
            <person name="Butts T."/>
            <person name="Chaumot A."/>
            <person name="Denell R.E."/>
            <person name="Ferrier D.E."/>
            <person name="Friedrich M."/>
            <person name="Gordon C.M."/>
            <person name="Jindra M."/>
            <person name="Klingler M."/>
            <person name="Lan Q."/>
            <person name="Lattorff H.M."/>
            <person name="Laudet V."/>
            <person name="von Levetsow C."/>
            <person name="Liu Z."/>
            <person name="Lutz R."/>
            <person name="Lynch J.A."/>
            <person name="da Fonseca R.N."/>
            <person name="Posnien N."/>
            <person name="Reuter R."/>
            <person name="Roth S."/>
            <person name="Savard J."/>
            <person name="Schinko J.B."/>
            <person name="Schmitt C."/>
            <person name="Schoppmeier M."/>
            <person name="Schroder R."/>
            <person name="Shippy T.D."/>
            <person name="Simonnet F."/>
            <person name="Marques-Souza H."/>
            <person name="Tautz D."/>
            <person name="Tomoyasu Y."/>
            <person name="Trauner J."/>
            <person name="Van der Zee M."/>
            <person name="Vervoort M."/>
            <person name="Wittkopp N."/>
            <person name="Wimmer E.A."/>
            <person name="Yang X."/>
            <person name="Jones A.K."/>
            <person name="Sattelle D.B."/>
            <person name="Ebert P.R."/>
            <person name="Nelson D."/>
            <person name="Scott J.G."/>
            <person name="Beeman R.W."/>
            <person name="Muthukrishnan S."/>
            <person name="Kramer K.J."/>
            <person name="Arakane Y."/>
            <person name="Beeman R.W."/>
            <person name="Zhu Q."/>
            <person name="Hogenkamp D."/>
            <person name="Dixit R."/>
            <person name="Oppert B."/>
            <person name="Jiang H."/>
            <person name="Zou Z."/>
            <person name="Marshall J."/>
            <person name="Elpidina E."/>
            <person name="Vinokurov K."/>
            <person name="Oppert C."/>
            <person name="Zou Z."/>
            <person name="Evans J."/>
            <person name="Lu Z."/>
            <person name="Zhao P."/>
            <person name="Sumathipala N."/>
            <person name="Altincicek B."/>
            <person name="Vilcinskas A."/>
            <person name="Williams M."/>
            <person name="Hultmark D."/>
            <person name="Hetru C."/>
            <person name="Jiang H."/>
            <person name="Grimmelikhuijzen C.J."/>
            <person name="Hauser F."/>
            <person name="Cazzamali G."/>
            <person name="Williamson M."/>
            <person name="Park Y."/>
            <person name="Li B."/>
            <person name="Tanaka Y."/>
            <person name="Predel R."/>
            <person name="Neupert S."/>
            <person name="Schachtner J."/>
            <person name="Verleyen P."/>
            <person name="Raible F."/>
            <person name="Bork P."/>
            <person name="Friedrich M."/>
            <person name="Walden K.K."/>
            <person name="Robertson H.M."/>
            <person name="Angeli S."/>
            <person name="Foret S."/>
            <person name="Bucher G."/>
            <person name="Schuetz S."/>
            <person name="Maleszka R."/>
            <person name="Wimmer E.A."/>
            <person name="Beeman R.W."/>
            <person name="Lorenzen M."/>
            <person name="Tomoyasu Y."/>
            <person name="Miller S.C."/>
            <person name="Grossmann D."/>
            <person name="Bucher G."/>
        </authorList>
    </citation>
    <scope>NUCLEOTIDE SEQUENCE [LARGE SCALE GENOMIC DNA]</scope>
    <source>
        <strain evidence="13 14">Georgia GA2</strain>
    </source>
</reference>
<dbReference type="InterPro" id="IPR043205">
    <property type="entry name" value="CYB561/CYBRD1-like"/>
</dbReference>
<evidence type="ECO:0000256" key="7">
    <source>
        <dbReference type="ARBA" id="ARBA00022982"/>
    </source>
</evidence>
<dbReference type="SMART" id="SM00665">
    <property type="entry name" value="B561"/>
    <property type="match status" value="1"/>
</dbReference>
<dbReference type="CDD" id="cd08764">
    <property type="entry name" value="Cyt_b561_CG1275_like"/>
    <property type="match status" value="1"/>
</dbReference>
<organism evidence="13 14">
    <name type="scientific">Tribolium castaneum</name>
    <name type="common">Red flour beetle</name>
    <dbReference type="NCBI Taxonomy" id="7070"/>
    <lineage>
        <taxon>Eukaryota</taxon>
        <taxon>Metazoa</taxon>
        <taxon>Ecdysozoa</taxon>
        <taxon>Arthropoda</taxon>
        <taxon>Hexapoda</taxon>
        <taxon>Insecta</taxon>
        <taxon>Pterygota</taxon>
        <taxon>Neoptera</taxon>
        <taxon>Endopterygota</taxon>
        <taxon>Coleoptera</taxon>
        <taxon>Polyphaga</taxon>
        <taxon>Cucujiformia</taxon>
        <taxon>Tenebrionidae</taxon>
        <taxon>Tenebrionidae incertae sedis</taxon>
        <taxon>Tribolium</taxon>
    </lineage>
</organism>
<keyword evidence="3" id="KW-0813">Transport</keyword>
<dbReference type="GO" id="GO:0016491">
    <property type="term" value="F:oxidoreductase activity"/>
    <property type="evidence" value="ECO:0000318"/>
    <property type="project" value="GO_Central"/>
</dbReference>
<comment type="cofactor">
    <cofactor evidence="1">
        <name>heme b</name>
        <dbReference type="ChEBI" id="CHEBI:60344"/>
    </cofactor>
</comment>
<dbReference type="EMBL" id="KQ971345">
    <property type="protein sequence ID" value="EFA05356.2"/>
    <property type="molecule type" value="Genomic_DNA"/>
</dbReference>
<dbReference type="GO" id="GO:0016020">
    <property type="term" value="C:membrane"/>
    <property type="evidence" value="ECO:0007669"/>
    <property type="project" value="UniProtKB-SubCell"/>
</dbReference>
<feature type="transmembrane region" description="Helical" evidence="11">
    <location>
        <begin position="28"/>
        <end position="48"/>
    </location>
</feature>
<name>D2A5D9_TRICA</name>
<evidence type="ECO:0000256" key="3">
    <source>
        <dbReference type="ARBA" id="ARBA00022448"/>
    </source>
</evidence>
<dbReference type="KEGG" id="tca:103313372"/>
<evidence type="ECO:0000256" key="5">
    <source>
        <dbReference type="ARBA" id="ARBA00022692"/>
    </source>
</evidence>
<evidence type="ECO:0000256" key="4">
    <source>
        <dbReference type="ARBA" id="ARBA00022617"/>
    </source>
</evidence>
<feature type="transmembrane region" description="Helical" evidence="11">
    <location>
        <begin position="98"/>
        <end position="118"/>
    </location>
</feature>
<keyword evidence="10 11" id="KW-0472">Membrane</keyword>
<evidence type="ECO:0000256" key="1">
    <source>
        <dbReference type="ARBA" id="ARBA00001970"/>
    </source>
</evidence>
<feature type="transmembrane region" description="Helical" evidence="11">
    <location>
        <begin position="138"/>
        <end position="160"/>
    </location>
</feature>
<feature type="transmembrane region" description="Helical" evidence="11">
    <location>
        <begin position="68"/>
        <end position="86"/>
    </location>
</feature>
<keyword evidence="14" id="KW-1185">Reference proteome</keyword>
<dbReference type="FunFam" id="1.20.120.1770:FF:000001">
    <property type="entry name" value="Cytochrome b reductase 1"/>
    <property type="match status" value="1"/>
</dbReference>
<keyword evidence="8 11" id="KW-1133">Transmembrane helix</keyword>
<dbReference type="Pfam" id="PF03188">
    <property type="entry name" value="Cytochrom_B561"/>
    <property type="match status" value="1"/>
</dbReference>
<dbReference type="FunCoup" id="D2A5D9">
    <property type="interactions" value="25"/>
</dbReference>
<dbReference type="OrthoDB" id="907479at2759"/>
<keyword evidence="4" id="KW-0349">Heme</keyword>
<evidence type="ECO:0000256" key="8">
    <source>
        <dbReference type="ARBA" id="ARBA00022989"/>
    </source>
</evidence>
<feature type="transmembrane region" description="Helical" evidence="11">
    <location>
        <begin position="172"/>
        <end position="194"/>
    </location>
</feature>
<dbReference type="Gene3D" id="1.20.120.1770">
    <property type="match status" value="1"/>
</dbReference>
<proteinExistence type="predicted"/>
<evidence type="ECO:0000256" key="10">
    <source>
        <dbReference type="ARBA" id="ARBA00023136"/>
    </source>
</evidence>
<dbReference type="PANTHER" id="PTHR10106:SF0">
    <property type="entry name" value="LD36721P"/>
    <property type="match status" value="1"/>
</dbReference>
<dbReference type="Proteomes" id="UP000007266">
    <property type="component" value="Linkage group 6"/>
</dbReference>
<dbReference type="PROSITE" id="PS50939">
    <property type="entry name" value="CYTOCHROME_B561"/>
    <property type="match status" value="1"/>
</dbReference>